<evidence type="ECO:0000256" key="1">
    <source>
        <dbReference type="SAM" id="MobiDB-lite"/>
    </source>
</evidence>
<feature type="compositionally biased region" description="Low complexity" evidence="1">
    <location>
        <begin position="41"/>
        <end position="52"/>
    </location>
</feature>
<name>A0A835L5M3_SPOEX</name>
<dbReference type="Proteomes" id="UP000648187">
    <property type="component" value="Unassembled WGS sequence"/>
</dbReference>
<feature type="compositionally biased region" description="Polar residues" evidence="1">
    <location>
        <begin position="27"/>
        <end position="37"/>
    </location>
</feature>
<keyword evidence="3" id="KW-1185">Reference proteome</keyword>
<proteinExistence type="predicted"/>
<evidence type="ECO:0000313" key="2">
    <source>
        <dbReference type="EMBL" id="KAF9415108.1"/>
    </source>
</evidence>
<feature type="region of interest" description="Disordered" evidence="1">
    <location>
        <begin position="27"/>
        <end position="53"/>
    </location>
</feature>
<gene>
    <name evidence="2" type="ORF">HW555_007142</name>
</gene>
<sequence length="191" mass="20356">MLRRGQLLVNKALDINNDDTNEAITAQGSEEPSTSQALEKLSSPLSNNLTSPDRLEEYSSPILDLLANLSPFKSPDYVSDSSDYGDDIIVAGGKKMRLPNGKSRCTIIEESASEGENTAKSPAFIPCSDDDTVLLISLELLASRSGAAALANCPGGCNCNDETLVVVCEESRLDVLPIALKPFNTTADHPQ</sequence>
<protein>
    <submittedName>
        <fullName evidence="2">Uncharacterized protein</fullName>
    </submittedName>
</protein>
<evidence type="ECO:0000313" key="3">
    <source>
        <dbReference type="Proteomes" id="UP000648187"/>
    </source>
</evidence>
<dbReference type="EMBL" id="JACKWZ010000117">
    <property type="protein sequence ID" value="KAF9415108.1"/>
    <property type="molecule type" value="Genomic_DNA"/>
</dbReference>
<organism evidence="2 3">
    <name type="scientific">Spodoptera exigua</name>
    <name type="common">Beet armyworm</name>
    <name type="synonym">Noctua fulgens</name>
    <dbReference type="NCBI Taxonomy" id="7107"/>
    <lineage>
        <taxon>Eukaryota</taxon>
        <taxon>Metazoa</taxon>
        <taxon>Ecdysozoa</taxon>
        <taxon>Arthropoda</taxon>
        <taxon>Hexapoda</taxon>
        <taxon>Insecta</taxon>
        <taxon>Pterygota</taxon>
        <taxon>Neoptera</taxon>
        <taxon>Endopterygota</taxon>
        <taxon>Lepidoptera</taxon>
        <taxon>Glossata</taxon>
        <taxon>Ditrysia</taxon>
        <taxon>Noctuoidea</taxon>
        <taxon>Noctuidae</taxon>
        <taxon>Amphipyrinae</taxon>
        <taxon>Spodoptera</taxon>
    </lineage>
</organism>
<accession>A0A835L5M3</accession>
<dbReference type="AlphaFoldDB" id="A0A835L5M3"/>
<comment type="caution">
    <text evidence="2">The sequence shown here is derived from an EMBL/GenBank/DDBJ whole genome shotgun (WGS) entry which is preliminary data.</text>
</comment>
<reference evidence="2" key="1">
    <citation type="submission" date="2020-08" db="EMBL/GenBank/DDBJ databases">
        <title>Spodoptera exigua strain:BAW_Kor-Di-RS1 Genome sequencing and assembly.</title>
        <authorList>
            <person name="Kim J."/>
            <person name="Nam H.Y."/>
            <person name="Kwon M."/>
            <person name="Choi J.H."/>
            <person name="Cho S.R."/>
            <person name="Kim G.-H."/>
        </authorList>
    </citation>
    <scope>NUCLEOTIDE SEQUENCE</scope>
    <source>
        <strain evidence="2">BAW_Kor-Di-RS1</strain>
        <tissue evidence="2">Whole-body</tissue>
    </source>
</reference>